<reference evidence="2" key="1">
    <citation type="journal article" date="2008" name="J. Bacteriol.">
        <title>Genome sequence of the fish pathogen Renibacterium salmoninarum suggests reductive evolution away from an environmental Arthrobacter ancestor.</title>
        <authorList>
            <person name="Wiens G.D."/>
            <person name="Rockey D.D."/>
            <person name="Wu Z."/>
            <person name="Chang J."/>
            <person name="Levy R."/>
            <person name="Crane S."/>
            <person name="Chen D.S."/>
            <person name="Capri G.R."/>
            <person name="Burnett J.R."/>
            <person name="Sudheesh P.S."/>
            <person name="Schipma M.J."/>
            <person name="Burd H."/>
            <person name="Bhattacharyya A."/>
            <person name="Rhodes L.D."/>
            <person name="Kaul R."/>
            <person name="Strom M.S."/>
        </authorList>
    </citation>
    <scope>NUCLEOTIDE SEQUENCE [LARGE SCALE GENOMIC DNA]</scope>
    <source>
        <strain evidence="2">ATCC 33209 / DSM 20767 / JCM 11484 / NBRC 15589 / NCIMB 2235</strain>
    </source>
</reference>
<keyword evidence="2" id="KW-1185">Reference proteome</keyword>
<dbReference type="Proteomes" id="UP000002007">
    <property type="component" value="Chromosome"/>
</dbReference>
<dbReference type="AlphaFoldDB" id="A9WR60"/>
<accession>A9WR60</accession>
<name>A9WR60_RENSM</name>
<dbReference type="EMBL" id="CP000910">
    <property type="protein sequence ID" value="ABY24070.1"/>
    <property type="molecule type" value="Genomic_DNA"/>
</dbReference>
<proteinExistence type="predicted"/>
<gene>
    <name evidence="1" type="ordered locus">RSal33209_2340</name>
</gene>
<organism evidence="1 2">
    <name type="scientific">Renibacterium salmoninarum (strain ATCC 33209 / DSM 20767 / JCM 11484 / NBRC 15589 / NCIMB 2235)</name>
    <dbReference type="NCBI Taxonomy" id="288705"/>
    <lineage>
        <taxon>Bacteria</taxon>
        <taxon>Bacillati</taxon>
        <taxon>Actinomycetota</taxon>
        <taxon>Actinomycetes</taxon>
        <taxon>Micrococcales</taxon>
        <taxon>Micrococcaceae</taxon>
        <taxon>Renibacterium</taxon>
    </lineage>
</organism>
<evidence type="ECO:0000313" key="1">
    <source>
        <dbReference type="EMBL" id="ABY24070.1"/>
    </source>
</evidence>
<dbReference type="HOGENOM" id="CLU_3366864_0_0_11"/>
<sequence length="35" mass="3849">MKLARSGDKILVRTAGIVTVMFSMCLKTTIQLPKP</sequence>
<dbReference type="KEGG" id="rsa:RSal33209_2340"/>
<evidence type="ECO:0000313" key="2">
    <source>
        <dbReference type="Proteomes" id="UP000002007"/>
    </source>
</evidence>
<protein>
    <submittedName>
        <fullName evidence="1">Uncharacterized protein</fullName>
    </submittedName>
</protein>